<dbReference type="SMART" id="SM00448">
    <property type="entry name" value="REC"/>
    <property type="match status" value="1"/>
</dbReference>
<feature type="domain" description="Response regulatory" evidence="2">
    <location>
        <begin position="6"/>
        <end position="120"/>
    </location>
</feature>
<dbReference type="PROSITE" id="PS50110">
    <property type="entry name" value="RESPONSE_REGULATORY"/>
    <property type="match status" value="1"/>
</dbReference>
<keyword evidence="5" id="KW-1185">Reference proteome</keyword>
<dbReference type="AlphaFoldDB" id="A0A1M5IIP9"/>
<dbReference type="SMART" id="SM00850">
    <property type="entry name" value="LytTR"/>
    <property type="match status" value="1"/>
</dbReference>
<dbReference type="Pfam" id="PF04397">
    <property type="entry name" value="LytTR"/>
    <property type="match status" value="1"/>
</dbReference>
<evidence type="ECO:0000313" key="4">
    <source>
        <dbReference type="EMBL" id="SHG28141.1"/>
    </source>
</evidence>
<name>A0A1M5IIP9_9BACI</name>
<sequence length="242" mass="28106">MNQKIRVLVVDDEQFNREELIYLLSQYQSIEIIGEADSGESCLVQAMRKHPEVVFLDIEMPVMSGLQTAELLLDLKKPPLLVFATAYPDFAVQAFRYEAIDYILKPYDEDLLEQTVQRIEKKLNTTTELEHTNVNKLGIEVEGEVIYIDPNDILYLHSEEKQVKVFTKTSDFVTKKTLKELEARLSSYPFLRTHKSYVVNLDHVSRLTPWFNGAYNLSMKGKDEQLPVSRNYVKTLREILEL</sequence>
<keyword evidence="1" id="KW-0597">Phosphoprotein</keyword>
<reference evidence="4 5" key="1">
    <citation type="submission" date="2016-11" db="EMBL/GenBank/DDBJ databases">
        <authorList>
            <person name="Jaros S."/>
            <person name="Januszkiewicz K."/>
            <person name="Wedrychowicz H."/>
        </authorList>
    </citation>
    <scope>NUCLEOTIDE SEQUENCE [LARGE SCALE GENOMIC DNA]</scope>
    <source>
        <strain evidence="4 5">IBRC-M 10683</strain>
    </source>
</reference>
<feature type="modified residue" description="4-aspartylphosphate" evidence="1">
    <location>
        <position position="57"/>
    </location>
</feature>
<dbReference type="GO" id="GO:0000156">
    <property type="term" value="F:phosphorelay response regulator activity"/>
    <property type="evidence" value="ECO:0007669"/>
    <property type="project" value="InterPro"/>
</dbReference>
<proteinExistence type="predicted"/>
<dbReference type="InterPro" id="IPR007492">
    <property type="entry name" value="LytTR_DNA-bd_dom"/>
</dbReference>
<dbReference type="PANTHER" id="PTHR37299">
    <property type="entry name" value="TRANSCRIPTIONAL REGULATOR-RELATED"/>
    <property type="match status" value="1"/>
</dbReference>
<dbReference type="OrthoDB" id="9809318at2"/>
<dbReference type="PROSITE" id="PS50930">
    <property type="entry name" value="HTH_LYTTR"/>
    <property type="match status" value="1"/>
</dbReference>
<dbReference type="Proteomes" id="UP000183988">
    <property type="component" value="Unassembled WGS sequence"/>
</dbReference>
<evidence type="ECO:0000259" key="2">
    <source>
        <dbReference type="PROSITE" id="PS50110"/>
    </source>
</evidence>
<dbReference type="InterPro" id="IPR011006">
    <property type="entry name" value="CheY-like_superfamily"/>
</dbReference>
<dbReference type="Pfam" id="PF00072">
    <property type="entry name" value="Response_reg"/>
    <property type="match status" value="1"/>
</dbReference>
<dbReference type="Gene3D" id="2.40.50.1020">
    <property type="entry name" value="LytTr DNA-binding domain"/>
    <property type="match status" value="1"/>
</dbReference>
<feature type="domain" description="HTH LytTR-type" evidence="3">
    <location>
        <begin position="137"/>
        <end position="242"/>
    </location>
</feature>
<dbReference type="SUPFAM" id="SSF52172">
    <property type="entry name" value="CheY-like"/>
    <property type="match status" value="1"/>
</dbReference>
<dbReference type="InterPro" id="IPR046947">
    <property type="entry name" value="LytR-like"/>
</dbReference>
<gene>
    <name evidence="4" type="ORF">SAMN05216225_102433</name>
</gene>
<dbReference type="RefSeq" id="WP_072890744.1">
    <property type="nucleotide sequence ID" value="NZ_FQVW01000024.1"/>
</dbReference>
<evidence type="ECO:0000259" key="3">
    <source>
        <dbReference type="PROSITE" id="PS50930"/>
    </source>
</evidence>
<dbReference type="STRING" id="930117.SAMN05216225_102433"/>
<dbReference type="InterPro" id="IPR001789">
    <property type="entry name" value="Sig_transdc_resp-reg_receiver"/>
</dbReference>
<protein>
    <submittedName>
        <fullName evidence="4">Two component transcriptional regulator, LytTR family</fullName>
    </submittedName>
</protein>
<evidence type="ECO:0000256" key="1">
    <source>
        <dbReference type="PROSITE-ProRule" id="PRU00169"/>
    </source>
</evidence>
<dbReference type="Gene3D" id="3.40.50.2300">
    <property type="match status" value="1"/>
</dbReference>
<dbReference type="PANTHER" id="PTHR37299:SF1">
    <property type="entry name" value="STAGE 0 SPORULATION PROTEIN A HOMOLOG"/>
    <property type="match status" value="1"/>
</dbReference>
<dbReference type="EMBL" id="FQVW01000024">
    <property type="protein sequence ID" value="SHG28141.1"/>
    <property type="molecule type" value="Genomic_DNA"/>
</dbReference>
<organism evidence="4 5">
    <name type="scientific">Ornithinibacillus halophilus</name>
    <dbReference type="NCBI Taxonomy" id="930117"/>
    <lineage>
        <taxon>Bacteria</taxon>
        <taxon>Bacillati</taxon>
        <taxon>Bacillota</taxon>
        <taxon>Bacilli</taxon>
        <taxon>Bacillales</taxon>
        <taxon>Bacillaceae</taxon>
        <taxon>Ornithinibacillus</taxon>
    </lineage>
</organism>
<accession>A0A1M5IIP9</accession>
<evidence type="ECO:0000313" key="5">
    <source>
        <dbReference type="Proteomes" id="UP000183988"/>
    </source>
</evidence>
<dbReference type="GO" id="GO:0003677">
    <property type="term" value="F:DNA binding"/>
    <property type="evidence" value="ECO:0007669"/>
    <property type="project" value="InterPro"/>
</dbReference>